<dbReference type="PANTHER" id="PTHR11579:SF0">
    <property type="entry name" value="PROTEIN-L-ISOASPARTATE(D-ASPARTATE) O-METHYLTRANSFERASE"/>
    <property type="match status" value="1"/>
</dbReference>
<evidence type="ECO:0000256" key="10">
    <source>
        <dbReference type="ARBA" id="ARBA00031323"/>
    </source>
</evidence>
<dbReference type="AlphaFoldDB" id="A0A7W8EY70"/>
<evidence type="ECO:0000313" key="12">
    <source>
        <dbReference type="EMBL" id="MBB5109812.1"/>
    </source>
</evidence>
<keyword evidence="7 12" id="KW-0808">Transferase</keyword>
<evidence type="ECO:0000313" key="13">
    <source>
        <dbReference type="Proteomes" id="UP000549009"/>
    </source>
</evidence>
<keyword evidence="13" id="KW-1185">Reference proteome</keyword>
<dbReference type="EC" id="2.1.1.77" evidence="3"/>
<dbReference type="RefSeq" id="WP_184926828.1">
    <property type="nucleotide sequence ID" value="NZ_BMSQ01000060.1"/>
</dbReference>
<evidence type="ECO:0000256" key="1">
    <source>
        <dbReference type="ARBA" id="ARBA00004496"/>
    </source>
</evidence>
<dbReference type="NCBIfam" id="TIGR04188">
    <property type="entry name" value="methyltr_grsp"/>
    <property type="match status" value="1"/>
</dbReference>
<evidence type="ECO:0000256" key="2">
    <source>
        <dbReference type="ARBA" id="ARBA00005369"/>
    </source>
</evidence>
<protein>
    <recommendedName>
        <fullName evidence="4">Protein-L-isoaspartate O-methyltransferase</fullName>
        <ecNumber evidence="3">2.1.1.77</ecNumber>
    </recommendedName>
    <alternativeName>
        <fullName evidence="11">L-isoaspartyl protein carboxyl methyltransferase</fullName>
    </alternativeName>
    <alternativeName>
        <fullName evidence="9">Protein L-isoaspartyl methyltransferase</fullName>
    </alternativeName>
    <alternativeName>
        <fullName evidence="10">Protein-beta-aspartate methyltransferase</fullName>
    </alternativeName>
</protein>
<dbReference type="InterPro" id="IPR000682">
    <property type="entry name" value="PCMT"/>
</dbReference>
<keyword evidence="6 12" id="KW-0489">Methyltransferase</keyword>
<evidence type="ECO:0000256" key="3">
    <source>
        <dbReference type="ARBA" id="ARBA00011890"/>
    </source>
</evidence>
<evidence type="ECO:0000256" key="5">
    <source>
        <dbReference type="ARBA" id="ARBA00022490"/>
    </source>
</evidence>
<comment type="caution">
    <text evidence="12">The sequence shown here is derived from an EMBL/GenBank/DDBJ whole genome shotgun (WGS) entry which is preliminary data.</text>
</comment>
<dbReference type="InterPro" id="IPR029063">
    <property type="entry name" value="SAM-dependent_MTases_sf"/>
</dbReference>
<dbReference type="Gene3D" id="3.40.50.150">
    <property type="entry name" value="Vaccinia Virus protein VP39"/>
    <property type="match status" value="1"/>
</dbReference>
<dbReference type="GO" id="GO:0032259">
    <property type="term" value="P:methylation"/>
    <property type="evidence" value="ECO:0007669"/>
    <property type="project" value="UniProtKB-KW"/>
</dbReference>
<dbReference type="InterPro" id="IPR026448">
    <property type="entry name" value="Methyltr_grasp"/>
</dbReference>
<dbReference type="PANTHER" id="PTHR11579">
    <property type="entry name" value="PROTEIN-L-ISOASPARTATE O-METHYLTRANSFERASE"/>
    <property type="match status" value="1"/>
</dbReference>
<evidence type="ECO:0000256" key="9">
    <source>
        <dbReference type="ARBA" id="ARBA00030757"/>
    </source>
</evidence>
<proteinExistence type="inferred from homology"/>
<evidence type="ECO:0000256" key="6">
    <source>
        <dbReference type="ARBA" id="ARBA00022603"/>
    </source>
</evidence>
<dbReference type="SUPFAM" id="SSF53335">
    <property type="entry name" value="S-adenosyl-L-methionine-dependent methyltransferases"/>
    <property type="match status" value="1"/>
</dbReference>
<accession>A0A7W8EY70</accession>
<evidence type="ECO:0000256" key="8">
    <source>
        <dbReference type="ARBA" id="ARBA00022691"/>
    </source>
</evidence>
<comment type="subcellular location">
    <subcellularLocation>
        <location evidence="1">Cytoplasm</location>
    </subcellularLocation>
</comment>
<reference evidence="12 13" key="1">
    <citation type="submission" date="2020-08" db="EMBL/GenBank/DDBJ databases">
        <title>Genomic Encyclopedia of Type Strains, Phase III (KMG-III): the genomes of soil and plant-associated and newly described type strains.</title>
        <authorList>
            <person name="Whitman W."/>
        </authorList>
    </citation>
    <scope>NUCLEOTIDE SEQUENCE [LARGE SCALE GENOMIC DNA]</scope>
    <source>
        <strain evidence="12 13">CECT 3146</strain>
    </source>
</reference>
<dbReference type="Pfam" id="PF01135">
    <property type="entry name" value="PCMT"/>
    <property type="match status" value="1"/>
</dbReference>
<gene>
    <name evidence="12" type="ORF">FHS40_008942</name>
</gene>
<dbReference type="Proteomes" id="UP000549009">
    <property type="component" value="Unassembled WGS sequence"/>
</dbReference>
<comment type="similarity">
    <text evidence="2">Belongs to the methyltransferase superfamily. L-isoaspartyl/D-aspartyl protein methyltransferase family.</text>
</comment>
<organism evidence="12 13">
    <name type="scientific">Streptomyces spectabilis</name>
    <dbReference type="NCBI Taxonomy" id="68270"/>
    <lineage>
        <taxon>Bacteria</taxon>
        <taxon>Bacillati</taxon>
        <taxon>Actinomycetota</taxon>
        <taxon>Actinomycetes</taxon>
        <taxon>Kitasatosporales</taxon>
        <taxon>Streptomycetaceae</taxon>
        <taxon>Streptomyces</taxon>
    </lineage>
</organism>
<keyword evidence="5" id="KW-0963">Cytoplasm</keyword>
<dbReference type="GO" id="GO:0005737">
    <property type="term" value="C:cytoplasm"/>
    <property type="evidence" value="ECO:0007669"/>
    <property type="project" value="UniProtKB-SubCell"/>
</dbReference>
<evidence type="ECO:0000256" key="11">
    <source>
        <dbReference type="ARBA" id="ARBA00031350"/>
    </source>
</evidence>
<name>A0A7W8EY70_STRST</name>
<evidence type="ECO:0000256" key="7">
    <source>
        <dbReference type="ARBA" id="ARBA00022679"/>
    </source>
</evidence>
<keyword evidence="8" id="KW-0949">S-adenosyl-L-methionine</keyword>
<sequence length="380" mass="41469">MTTDTTALRRSLADEIHAANPTLAPQWHAALASVPREVFTGTAVYRQSGSHWEPLHRAALGEEQWLRLVHTDRTLVTQIDGLDAVAATGPVTGHPTSSATLPSLVVRTLQAAGLRGQEKVWEVGTGTGYSTAILCHRLGEHRVVSVEYDSGLAARAAAHLKEAGYEPTLITGDGLQQHPQADNCDAVVATCAVRYIPRSWMWQLADHGSITTTLSGWMLASGLIRLTLDDTGAAHGRFTADEISYMLARPHERPPSPPFLRQHGDTRRARLDPALLEHWAGRFVAQLAAPSAELMHTAQGPVLRDVATGSQAWTTQDSHGWHVHQHGPLRLWDSVEEALQTWQEAGAPPLTAFGMTVSDTAEEQVVWLRDPEGPRWHLPV</sequence>
<dbReference type="EMBL" id="JACHJD010000040">
    <property type="protein sequence ID" value="MBB5109812.1"/>
    <property type="molecule type" value="Genomic_DNA"/>
</dbReference>
<dbReference type="GO" id="GO:0004719">
    <property type="term" value="F:protein-L-isoaspartate (D-aspartate) O-methyltransferase activity"/>
    <property type="evidence" value="ECO:0007669"/>
    <property type="project" value="UniProtKB-EC"/>
</dbReference>
<dbReference type="CDD" id="cd02440">
    <property type="entry name" value="AdoMet_MTases"/>
    <property type="match status" value="1"/>
</dbReference>
<evidence type="ECO:0000256" key="4">
    <source>
        <dbReference type="ARBA" id="ARBA00013346"/>
    </source>
</evidence>